<dbReference type="Gene3D" id="2.160.20.10">
    <property type="entry name" value="Single-stranded right-handed beta-helix, Pectin lyase-like"/>
    <property type="match status" value="2"/>
</dbReference>
<reference evidence="4 5" key="1">
    <citation type="submission" date="2016-04" db="EMBL/GenBank/DDBJ databases">
        <title>Draft genome of Fonsecaea erecta CBS 125763.</title>
        <authorList>
            <person name="Weiss V.A."/>
            <person name="Vicente V.A."/>
            <person name="Raittz R.T."/>
            <person name="Moreno L.F."/>
            <person name="De Souza E.M."/>
            <person name="Pedrosa F.O."/>
            <person name="Steffens M.B."/>
            <person name="Faoro H."/>
            <person name="Tadra-Sfeir M.Z."/>
            <person name="Najafzadeh M.J."/>
            <person name="Felipe M.S."/>
            <person name="Teixeira M."/>
            <person name="Sun J."/>
            <person name="Xi L."/>
            <person name="Gomes R."/>
            <person name="De Azevedo C.M."/>
            <person name="Salgado C.G."/>
            <person name="Da Silva M.B."/>
            <person name="Nascimento M.F."/>
            <person name="Queiroz-Telles F."/>
            <person name="Attili D.S."/>
            <person name="Gorbushina A."/>
        </authorList>
    </citation>
    <scope>NUCLEOTIDE SEQUENCE [LARGE SCALE GENOMIC DNA]</scope>
    <source>
        <strain evidence="4 5">CBS 125763</strain>
    </source>
</reference>
<dbReference type="PANTHER" id="PTHR33928">
    <property type="entry name" value="POLYGALACTURONASE QRT3"/>
    <property type="match status" value="1"/>
</dbReference>
<evidence type="ECO:0000256" key="1">
    <source>
        <dbReference type="SAM" id="MobiDB-lite"/>
    </source>
</evidence>
<dbReference type="Proteomes" id="UP000078343">
    <property type="component" value="Unassembled WGS sequence"/>
</dbReference>
<organism evidence="4 5">
    <name type="scientific">Fonsecaea erecta</name>
    <dbReference type="NCBI Taxonomy" id="1367422"/>
    <lineage>
        <taxon>Eukaryota</taxon>
        <taxon>Fungi</taxon>
        <taxon>Dikarya</taxon>
        <taxon>Ascomycota</taxon>
        <taxon>Pezizomycotina</taxon>
        <taxon>Eurotiomycetes</taxon>
        <taxon>Chaetothyriomycetidae</taxon>
        <taxon>Chaetothyriales</taxon>
        <taxon>Herpotrichiellaceae</taxon>
        <taxon>Fonsecaea</taxon>
    </lineage>
</organism>
<evidence type="ECO:0000313" key="5">
    <source>
        <dbReference type="Proteomes" id="UP000078343"/>
    </source>
</evidence>
<dbReference type="FunFam" id="2.160.20.10:FF:000026">
    <property type="entry name" value="Exo-beta-1,3-glucanase Exg0"/>
    <property type="match status" value="1"/>
</dbReference>
<evidence type="ECO:0000313" key="4">
    <source>
        <dbReference type="EMBL" id="OAP64197.1"/>
    </source>
</evidence>
<dbReference type="InterPro" id="IPR024535">
    <property type="entry name" value="RHGA/B-epi-like_pectate_lyase"/>
</dbReference>
<dbReference type="InterPro" id="IPR012334">
    <property type="entry name" value="Pectin_lyas_fold"/>
</dbReference>
<accession>A0A178ZWX8</accession>
<dbReference type="InterPro" id="IPR011050">
    <property type="entry name" value="Pectin_lyase_fold/virulence"/>
</dbReference>
<protein>
    <recommendedName>
        <fullName evidence="3">Rhamnogalacturonase A/B/Epimerase-like pectate lyase domain-containing protein</fullName>
    </recommendedName>
</protein>
<feature type="compositionally biased region" description="Polar residues" evidence="1">
    <location>
        <begin position="446"/>
        <end position="462"/>
    </location>
</feature>
<feature type="region of interest" description="Disordered" evidence="1">
    <location>
        <begin position="446"/>
        <end position="470"/>
    </location>
</feature>
<keyword evidence="5" id="KW-1185">Reference proteome</keyword>
<dbReference type="FunFam" id="2.160.20.10:FF:000023">
    <property type="entry name" value="Exo-beta-1,3-glucanase Exg0"/>
    <property type="match status" value="1"/>
</dbReference>
<gene>
    <name evidence="4" type="ORF">AYL99_00169</name>
</gene>
<dbReference type="PANTHER" id="PTHR33928:SF2">
    <property type="entry name" value="PECTATE LYASE SUPERFAMILY PROTEIN DOMAIN-CONTAINING PROTEIN-RELATED"/>
    <property type="match status" value="1"/>
</dbReference>
<dbReference type="GeneID" id="30004339"/>
<feature type="region of interest" description="Disordered" evidence="1">
    <location>
        <begin position="365"/>
        <end position="390"/>
    </location>
</feature>
<dbReference type="RefSeq" id="XP_018697564.1">
    <property type="nucleotide sequence ID" value="XM_018831685.1"/>
</dbReference>
<dbReference type="SUPFAM" id="SSF51126">
    <property type="entry name" value="Pectin lyase-like"/>
    <property type="match status" value="2"/>
</dbReference>
<dbReference type="OrthoDB" id="1046782at2759"/>
<proteinExistence type="predicted"/>
<keyword evidence="2" id="KW-0732">Signal</keyword>
<dbReference type="CDD" id="cd23668">
    <property type="entry name" value="GH55_beta13glucanase-like"/>
    <property type="match status" value="1"/>
</dbReference>
<evidence type="ECO:0000256" key="2">
    <source>
        <dbReference type="SAM" id="SignalP"/>
    </source>
</evidence>
<dbReference type="InterPro" id="IPR039279">
    <property type="entry name" value="QRT3-like"/>
</dbReference>
<dbReference type="STRING" id="1367422.A0A178ZWX8"/>
<evidence type="ECO:0000259" key="3">
    <source>
        <dbReference type="Pfam" id="PF12708"/>
    </source>
</evidence>
<sequence>MLFAFLLFLFAWLSKAAPRPVPVEPRQAASSYWLSQIQRQGTVAYGSNPGYKIFRNVKDYGAVGDGVTDDTTAINNAITDGSRCGQGCDSSTTTPAIVYFPPGTYAVSSPVIQLYYTQFIGDAINIPTVLALPSFQGLAVLDTDPYIPGGNGAQWYTNQNNFYRQIRNFVIDISQMPEDQGAGIHWQVAQATSLQNIVFNMRPKSPTNKQQGIFMDNGSGGFMSDLVFNGGNYGAFLGNQQFTTRNMTFNGCNTAIFMNWNWLWTLKSVTINQCNIGIDMSNLDNGVNQTVGSVIVLDSVMTGTPIGIKTSYNKTSLPPTGGTLALQNVDFTGVQTAVVGADGATPILPGGMVVGAWGQGDIYTPAGGSSAESQNVKREPQGGPLSLQPPSVSYYSTTTTTLTISEIPPPSGILLTTTTVYVTASPTPTGSAPVTLTVSPLPPFNASASSTVPSNATASEPTLPSAATPGVCSATPVSLQSARVQQPLTAPSMAASLMSGNKVFERSKPQYQDVPVSSFISVKSAGAKGDGVTDDTIAIQNIMNNATADQIVYFDHGAYVISDTVKVPRNIRITGEIWPLIMAQGTAFSDVNNPKPVFQVGAPGDVGSVEMSDLVFETLGPAPGAIMLQWNVAEASQGSCGMWDVHFRIGGTAGTQLQQDTCQANVTGSFEFKPQCAGSFLMMHITQQASAYLENCWFWVADHELDITTHNQTDIYNGRGLLVESQGPVWLYGTSSEHSQLYNYQFSNARDVFMGAIQTETPYMQATPNALEGGFPPNPAFSDPTFADCTTDSCKKSWGLRIVDSSDIHMYGAGLYSFFDNYLQTCLDTESCQENMVDIECSSNLSLYGLTTKASVNMVNVDGTPEAIGQDHENGFGQTLLLFET</sequence>
<feature type="domain" description="Rhamnogalacturonase A/B/Epimerase-like pectate lyase" evidence="3">
    <location>
        <begin position="54"/>
        <end position="279"/>
    </location>
</feature>
<dbReference type="GO" id="GO:0004650">
    <property type="term" value="F:polygalacturonase activity"/>
    <property type="evidence" value="ECO:0007669"/>
    <property type="project" value="InterPro"/>
</dbReference>
<dbReference type="Pfam" id="PF12708">
    <property type="entry name" value="Pect-lyase_RHGA_epim"/>
    <property type="match status" value="2"/>
</dbReference>
<feature type="signal peptide" evidence="2">
    <location>
        <begin position="1"/>
        <end position="16"/>
    </location>
</feature>
<comment type="caution">
    <text evidence="4">The sequence shown here is derived from an EMBL/GenBank/DDBJ whole genome shotgun (WGS) entry which is preliminary data.</text>
</comment>
<feature type="chain" id="PRO_5008098814" description="Rhamnogalacturonase A/B/Epimerase-like pectate lyase domain-containing protein" evidence="2">
    <location>
        <begin position="17"/>
        <end position="885"/>
    </location>
</feature>
<name>A0A178ZWX8_9EURO</name>
<dbReference type="EMBL" id="LVYI01000001">
    <property type="protein sequence ID" value="OAP64197.1"/>
    <property type="molecule type" value="Genomic_DNA"/>
</dbReference>
<feature type="domain" description="Rhamnogalacturonase A/B/Epimerase-like pectate lyase" evidence="3">
    <location>
        <begin position="519"/>
        <end position="577"/>
    </location>
</feature>
<dbReference type="AlphaFoldDB" id="A0A178ZWX8"/>